<sequence length="482" mass="54306">MTPFTPQLLQQPEGKTLEFKRDLSSPKPLLKTLVAFANSAGGFLVLGVTDDRQIIGIEQPLDEEERLCNLIADAIAPRLVPNIELLTIEGKTLLVVEVYPSGQRPHWLKAEGPDNGVFVRLGSTNRQADRELVAELRRSVEGTGFDEMPMPDLSVDDLDIAAAQQLFGASRTLDEKTLLTLKLLSSHQGKLVPTKGAVLLFGKERLQHFPDAWIQCGRFFGTEKLDIFDHIELDQPLPKAVDEVMLFLKKHAMRGADLSEVRRKDVWSIPLSILREVVINALVHADYSQRGAPVRVVFLDDRIEIENPGLLLPGMTIEDMKQGASKIRNTVIARVFRELHLIEQWGTGVRRIFTEAQELGLPEPQIKEIGMRVRFIVPLLEPISLCKETQPIGEQVSEQVSEQVLSMLQACRVRERSKQELLEVAGLANVYLNYKRHVAPLLEQNLLAMTIPDKPQSRLQKYRLTDQGRELLTQTEITGRNR</sequence>
<name>G0JP54_9PROT</name>
<dbReference type="KEGG" id="afi:Acife_2372"/>
<feature type="domain" description="Schlafen AlbA-2" evidence="1">
    <location>
        <begin position="13"/>
        <end position="128"/>
    </location>
</feature>
<dbReference type="HOGENOM" id="CLU_024970_1_2_6"/>
<dbReference type="RefSeq" id="WP_014029719.1">
    <property type="nucleotide sequence ID" value="NC_015942.1"/>
</dbReference>
<feature type="domain" description="Filamentation induced by cAMP protein Fic-like C-terminal" evidence="2">
    <location>
        <begin position="402"/>
        <end position="465"/>
    </location>
</feature>
<dbReference type="Gene3D" id="3.30.565.60">
    <property type="match status" value="1"/>
</dbReference>
<evidence type="ECO:0000313" key="4">
    <source>
        <dbReference type="Proteomes" id="UP000009220"/>
    </source>
</evidence>
<dbReference type="InterPro" id="IPR007421">
    <property type="entry name" value="Schlafen_AlbA_2_dom"/>
</dbReference>
<dbReference type="Gene3D" id="3.30.950.30">
    <property type="entry name" value="Schlafen, AAA domain"/>
    <property type="match status" value="1"/>
</dbReference>
<dbReference type="Pfam" id="PF21247">
    <property type="entry name" value="Fic-like_C"/>
    <property type="match status" value="1"/>
</dbReference>
<dbReference type="Proteomes" id="UP000009220">
    <property type="component" value="Chromosome"/>
</dbReference>
<evidence type="ECO:0000259" key="1">
    <source>
        <dbReference type="Pfam" id="PF04326"/>
    </source>
</evidence>
<dbReference type="PANTHER" id="PTHR30595:SF6">
    <property type="entry name" value="SCHLAFEN ALBA-2 DOMAIN-CONTAINING PROTEIN"/>
    <property type="match status" value="1"/>
</dbReference>
<dbReference type="InterPro" id="IPR049514">
    <property type="entry name" value="Fic-like_C"/>
</dbReference>
<dbReference type="PANTHER" id="PTHR30595">
    <property type="entry name" value="GLPR-RELATED TRANSCRIPTIONAL REPRESSOR"/>
    <property type="match status" value="1"/>
</dbReference>
<reference evidence="3 4" key="1">
    <citation type="journal article" date="2011" name="J. Bacteriol.">
        <title>Draft genome of the psychrotolerant acidophile Acidithiobacillus ferrivorans SS3.</title>
        <authorList>
            <person name="Liljeqvist M."/>
            <person name="Valdes J."/>
            <person name="Holmes D.S."/>
            <person name="Dopson M."/>
        </authorList>
    </citation>
    <scope>NUCLEOTIDE SEQUENCE [LARGE SCALE GENOMIC DNA]</scope>
    <source>
        <strain evidence="3 4">SS3</strain>
    </source>
</reference>
<dbReference type="EMBL" id="CP002985">
    <property type="protein sequence ID" value="AEM48469.1"/>
    <property type="molecule type" value="Genomic_DNA"/>
</dbReference>
<dbReference type="InterPro" id="IPR038461">
    <property type="entry name" value="Schlafen_AlbA_2_dom_sf"/>
</dbReference>
<dbReference type="Pfam" id="PF04326">
    <property type="entry name" value="SLFN_AlbA_2"/>
    <property type="match status" value="1"/>
</dbReference>
<dbReference type="STRING" id="743299.Acife_2372"/>
<evidence type="ECO:0000259" key="2">
    <source>
        <dbReference type="Pfam" id="PF21247"/>
    </source>
</evidence>
<organism evidence="3 4">
    <name type="scientific">Acidithiobacillus ferrivorans SS3</name>
    <dbReference type="NCBI Taxonomy" id="743299"/>
    <lineage>
        <taxon>Bacteria</taxon>
        <taxon>Pseudomonadati</taxon>
        <taxon>Pseudomonadota</taxon>
        <taxon>Acidithiobacillia</taxon>
        <taxon>Acidithiobacillales</taxon>
        <taxon>Acidithiobacillaceae</taxon>
        <taxon>Acidithiobacillus</taxon>
    </lineage>
</organism>
<accession>G0JP54</accession>
<protein>
    <submittedName>
        <fullName evidence="3">Putative transcriptional regulator</fullName>
    </submittedName>
</protein>
<dbReference type="InterPro" id="IPR038475">
    <property type="entry name" value="RecG_C_sf"/>
</dbReference>
<dbReference type="AlphaFoldDB" id="G0JP54"/>
<dbReference type="eggNOG" id="COG2865">
    <property type="taxonomic scope" value="Bacteria"/>
</dbReference>
<gene>
    <name evidence="3" type="ORF">Acife_2372</name>
</gene>
<proteinExistence type="predicted"/>
<dbReference type="Pfam" id="PF13749">
    <property type="entry name" value="HATPase_c_4"/>
    <property type="match status" value="1"/>
</dbReference>
<evidence type="ECO:0000313" key="3">
    <source>
        <dbReference type="EMBL" id="AEM48469.1"/>
    </source>
</evidence>